<gene>
    <name evidence="5" type="primary">gntR_8</name>
    <name evidence="5" type="ORF">IMCC3135_14210</name>
</gene>
<dbReference type="InterPro" id="IPR011711">
    <property type="entry name" value="GntR_C"/>
</dbReference>
<dbReference type="InterPro" id="IPR008920">
    <property type="entry name" value="TF_FadR/GntR_C"/>
</dbReference>
<evidence type="ECO:0000256" key="2">
    <source>
        <dbReference type="ARBA" id="ARBA00023125"/>
    </source>
</evidence>
<evidence type="ECO:0000313" key="6">
    <source>
        <dbReference type="Proteomes" id="UP000250079"/>
    </source>
</evidence>
<reference evidence="5 6" key="1">
    <citation type="submission" date="2016-12" db="EMBL/GenBank/DDBJ databases">
        <authorList>
            <person name="Song W.-J."/>
            <person name="Kurnit D.M."/>
        </authorList>
    </citation>
    <scope>NUCLEOTIDE SEQUENCE [LARGE SCALE GENOMIC DNA]</scope>
    <source>
        <strain evidence="5 6">IMCC3135</strain>
    </source>
</reference>
<protein>
    <submittedName>
        <fullName evidence="5">Putative D-xylose utilization operon transcriptional repressor</fullName>
    </submittedName>
</protein>
<dbReference type="Pfam" id="PF07729">
    <property type="entry name" value="FCD"/>
    <property type="match status" value="1"/>
</dbReference>
<dbReference type="InterPro" id="IPR036390">
    <property type="entry name" value="WH_DNA-bd_sf"/>
</dbReference>
<dbReference type="InterPro" id="IPR036388">
    <property type="entry name" value="WH-like_DNA-bd_sf"/>
</dbReference>
<dbReference type="PROSITE" id="PS50949">
    <property type="entry name" value="HTH_GNTR"/>
    <property type="match status" value="1"/>
</dbReference>
<dbReference type="PANTHER" id="PTHR43537:SF51">
    <property type="entry name" value="HTH-TYPE TRANSCRIPTIONAL REGULATOR LGOR-RELATED"/>
    <property type="match status" value="1"/>
</dbReference>
<dbReference type="PANTHER" id="PTHR43537">
    <property type="entry name" value="TRANSCRIPTIONAL REGULATOR, GNTR FAMILY"/>
    <property type="match status" value="1"/>
</dbReference>
<evidence type="ECO:0000256" key="1">
    <source>
        <dbReference type="ARBA" id="ARBA00023015"/>
    </source>
</evidence>
<keyword evidence="2" id="KW-0238">DNA-binding</keyword>
<sequence>MTLAEQATDRLKHALLSGEISGGKAMTERNVCEYLGMSRTPVRAALQALAAEGVLTYQAQRGYQMREFDKQAVLDAYQVRAVLEGQACREIAMCGLSESTQETLLACVVKGKKLLAEDRKSFVHEHWREMNSCFHHALLDALSNETLKEMLLHIEKRPMLSFQVIAKLGVKPDFSLLSVAQTDHERVLKYLQAGDAERASNAMVEHVRVAGDLLLEGW</sequence>
<evidence type="ECO:0000259" key="4">
    <source>
        <dbReference type="PROSITE" id="PS50949"/>
    </source>
</evidence>
<dbReference type="SMART" id="SM00895">
    <property type="entry name" value="FCD"/>
    <property type="match status" value="1"/>
</dbReference>
<keyword evidence="6" id="KW-1185">Reference proteome</keyword>
<dbReference type="KEGG" id="gai:IMCC3135_14210"/>
<dbReference type="SUPFAM" id="SSF48008">
    <property type="entry name" value="GntR ligand-binding domain-like"/>
    <property type="match status" value="1"/>
</dbReference>
<organism evidence="5 6">
    <name type="scientific">Granulosicoccus antarcticus IMCC3135</name>
    <dbReference type="NCBI Taxonomy" id="1192854"/>
    <lineage>
        <taxon>Bacteria</taxon>
        <taxon>Pseudomonadati</taxon>
        <taxon>Pseudomonadota</taxon>
        <taxon>Gammaproteobacteria</taxon>
        <taxon>Chromatiales</taxon>
        <taxon>Granulosicoccaceae</taxon>
        <taxon>Granulosicoccus</taxon>
    </lineage>
</organism>
<evidence type="ECO:0000256" key="3">
    <source>
        <dbReference type="ARBA" id="ARBA00023163"/>
    </source>
</evidence>
<accession>A0A2Z2NYT0</accession>
<feature type="domain" description="HTH gntR-type" evidence="4">
    <location>
        <begin position="1"/>
        <end position="68"/>
    </location>
</feature>
<dbReference type="GO" id="GO:0003700">
    <property type="term" value="F:DNA-binding transcription factor activity"/>
    <property type="evidence" value="ECO:0007669"/>
    <property type="project" value="InterPro"/>
</dbReference>
<dbReference type="GO" id="GO:0003677">
    <property type="term" value="F:DNA binding"/>
    <property type="evidence" value="ECO:0007669"/>
    <property type="project" value="UniProtKB-KW"/>
</dbReference>
<dbReference type="Gene3D" id="1.20.120.530">
    <property type="entry name" value="GntR ligand-binding domain-like"/>
    <property type="match status" value="1"/>
</dbReference>
<dbReference type="AlphaFoldDB" id="A0A2Z2NYT0"/>
<dbReference type="Proteomes" id="UP000250079">
    <property type="component" value="Chromosome"/>
</dbReference>
<dbReference type="OrthoDB" id="6627771at2"/>
<dbReference type="RefSeq" id="WP_088918193.1">
    <property type="nucleotide sequence ID" value="NZ_CP018632.1"/>
</dbReference>
<keyword evidence="3" id="KW-0804">Transcription</keyword>
<dbReference type="CDD" id="cd07377">
    <property type="entry name" value="WHTH_GntR"/>
    <property type="match status" value="1"/>
</dbReference>
<dbReference type="Pfam" id="PF00392">
    <property type="entry name" value="GntR"/>
    <property type="match status" value="1"/>
</dbReference>
<dbReference type="SMART" id="SM00345">
    <property type="entry name" value="HTH_GNTR"/>
    <property type="match status" value="1"/>
</dbReference>
<keyword evidence="1" id="KW-0805">Transcription regulation</keyword>
<name>A0A2Z2NYT0_9GAMM</name>
<evidence type="ECO:0000313" key="5">
    <source>
        <dbReference type="EMBL" id="ASJ72927.1"/>
    </source>
</evidence>
<dbReference type="PRINTS" id="PR00035">
    <property type="entry name" value="HTHGNTR"/>
</dbReference>
<proteinExistence type="predicted"/>
<dbReference type="EMBL" id="CP018632">
    <property type="protein sequence ID" value="ASJ72927.1"/>
    <property type="molecule type" value="Genomic_DNA"/>
</dbReference>
<dbReference type="SUPFAM" id="SSF46785">
    <property type="entry name" value="Winged helix' DNA-binding domain"/>
    <property type="match status" value="1"/>
</dbReference>
<dbReference type="Gene3D" id="1.10.10.10">
    <property type="entry name" value="Winged helix-like DNA-binding domain superfamily/Winged helix DNA-binding domain"/>
    <property type="match status" value="1"/>
</dbReference>
<dbReference type="InterPro" id="IPR000524">
    <property type="entry name" value="Tscrpt_reg_HTH_GntR"/>
</dbReference>